<dbReference type="PANTHER" id="PTHR34219:SF1">
    <property type="entry name" value="PEPSY DOMAIN-CONTAINING PROTEIN"/>
    <property type="match status" value="1"/>
</dbReference>
<feature type="transmembrane region" description="Helical" evidence="1">
    <location>
        <begin position="28"/>
        <end position="49"/>
    </location>
</feature>
<keyword evidence="1" id="KW-1133">Transmembrane helix</keyword>
<evidence type="ECO:0000313" key="2">
    <source>
        <dbReference type="EMBL" id="TSE31231.1"/>
    </source>
</evidence>
<dbReference type="PANTHER" id="PTHR34219">
    <property type="entry name" value="IRON-REGULATED INNER MEMBRANE PROTEIN-RELATED"/>
    <property type="match status" value="1"/>
</dbReference>
<keyword evidence="1" id="KW-0472">Membrane</keyword>
<reference evidence="2 3" key="1">
    <citation type="submission" date="2019-07" db="EMBL/GenBank/DDBJ databases">
        <title>Tepidimonas taiwanensis I1-1 draft genome.</title>
        <authorList>
            <person name="Da Costa M.S."/>
            <person name="Froufe H.J.C."/>
            <person name="Egas C."/>
            <person name="Albuquerque L."/>
        </authorList>
    </citation>
    <scope>NUCLEOTIDE SEQUENCE [LARGE SCALE GENOMIC DNA]</scope>
    <source>
        <strain evidence="2 3">I1-1</strain>
    </source>
</reference>
<feature type="transmembrane region" description="Helical" evidence="1">
    <location>
        <begin position="164"/>
        <end position="185"/>
    </location>
</feature>
<keyword evidence="3" id="KW-1185">Reference proteome</keyword>
<dbReference type="Pfam" id="PF03929">
    <property type="entry name" value="PepSY_TM"/>
    <property type="match status" value="1"/>
</dbReference>
<dbReference type="InterPro" id="IPR005625">
    <property type="entry name" value="PepSY-ass_TM"/>
</dbReference>
<dbReference type="STRING" id="307486.GCA_000807215_02408"/>
<protein>
    <submittedName>
        <fullName evidence="2">PepSY-associated TM region</fullName>
    </submittedName>
</protein>
<dbReference type="AlphaFoldDB" id="A0A554X5X6"/>
<dbReference type="RefSeq" id="WP_052231833.1">
    <property type="nucleotide sequence ID" value="NZ_CP083911.1"/>
</dbReference>
<accession>A0A554X5X6</accession>
<feature type="transmembrane region" description="Helical" evidence="1">
    <location>
        <begin position="205"/>
        <end position="224"/>
    </location>
</feature>
<feature type="transmembrane region" description="Helical" evidence="1">
    <location>
        <begin position="394"/>
        <end position="420"/>
    </location>
</feature>
<feature type="transmembrane region" description="Helical" evidence="1">
    <location>
        <begin position="348"/>
        <end position="365"/>
    </location>
</feature>
<evidence type="ECO:0000313" key="3">
    <source>
        <dbReference type="Proteomes" id="UP000317763"/>
    </source>
</evidence>
<gene>
    <name evidence="2" type="ORF">Ttaiw_01609</name>
</gene>
<comment type="caution">
    <text evidence="2">The sequence shown here is derived from an EMBL/GenBank/DDBJ whole genome shotgun (WGS) entry which is preliminary data.</text>
</comment>
<name>A0A554X5X6_9BURK</name>
<keyword evidence="1" id="KW-0812">Transmembrane</keyword>
<dbReference type="Proteomes" id="UP000317763">
    <property type="component" value="Unassembled WGS sequence"/>
</dbReference>
<sequence length="443" mass="49265">MSKVAFDARGSHVAAGWSVWLVRRLHTWIGVAVAPFLLVAAVTGLWYVWTPQIEAWYYRDWLRVAPAAAAHVPLQQQVVAATAYARPEWRLVAVRPALEPQASTRVLFSAPGLGEGERWAIFVNPATADVLGAAVVYGTSGALPLRSVSSLLHRQLLAGETGRAYSELAASWLWVAALGGMYLWWRQRRTATAPSVRVRHVRWGLALLLGLLFLSASGLTWSRWAGDNIGQWRRALGWGTPQLPLQLPEVAPAVQPVATWDSVWAAAQAAGIDAQRVEIRLPPAADKAWSVVEVDRRWPTQVDAVAIDPRTLEVVHVLRFADFPLAAKLTRWAVDLHMGVMFGWPNQLALTVVGLGLLLLMGWGWRMWWRRRSRFWDEPTVWHAWRRAPWRARVVVLAVCVLLGWALPVLGVSLALMALADAVVPWWRARQRRAATTSVSGSV</sequence>
<dbReference type="EMBL" id="VJOM01000016">
    <property type="protein sequence ID" value="TSE31231.1"/>
    <property type="molecule type" value="Genomic_DNA"/>
</dbReference>
<dbReference type="OrthoDB" id="9791166at2"/>
<organism evidence="2 3">
    <name type="scientific">Tepidimonas taiwanensis</name>
    <dbReference type="NCBI Taxonomy" id="307486"/>
    <lineage>
        <taxon>Bacteria</taxon>
        <taxon>Pseudomonadati</taxon>
        <taxon>Pseudomonadota</taxon>
        <taxon>Betaproteobacteria</taxon>
        <taxon>Burkholderiales</taxon>
        <taxon>Tepidimonas</taxon>
    </lineage>
</organism>
<proteinExistence type="predicted"/>
<evidence type="ECO:0000256" key="1">
    <source>
        <dbReference type="SAM" id="Phobius"/>
    </source>
</evidence>